<reference evidence="1" key="1">
    <citation type="submission" date="2023-10" db="EMBL/GenBank/DDBJ databases">
        <title>Genome assembly of Pristionchus species.</title>
        <authorList>
            <person name="Yoshida K."/>
            <person name="Sommer R.J."/>
        </authorList>
    </citation>
    <scope>NUCLEOTIDE SEQUENCE</scope>
    <source>
        <strain evidence="1">RS0144</strain>
    </source>
</reference>
<evidence type="ECO:0000313" key="1">
    <source>
        <dbReference type="EMBL" id="GMT01231.1"/>
    </source>
</evidence>
<keyword evidence="2" id="KW-1185">Reference proteome</keyword>
<proteinExistence type="predicted"/>
<accession>A0AAV5U300</accession>
<gene>
    <name evidence="1" type="ORF">PENTCL1PPCAC_23405</name>
</gene>
<evidence type="ECO:0000313" key="2">
    <source>
        <dbReference type="Proteomes" id="UP001432027"/>
    </source>
</evidence>
<organism evidence="1 2">
    <name type="scientific">Pristionchus entomophagus</name>
    <dbReference type="NCBI Taxonomy" id="358040"/>
    <lineage>
        <taxon>Eukaryota</taxon>
        <taxon>Metazoa</taxon>
        <taxon>Ecdysozoa</taxon>
        <taxon>Nematoda</taxon>
        <taxon>Chromadorea</taxon>
        <taxon>Rhabditida</taxon>
        <taxon>Rhabditina</taxon>
        <taxon>Diplogasteromorpha</taxon>
        <taxon>Diplogasteroidea</taxon>
        <taxon>Neodiplogasteridae</taxon>
        <taxon>Pristionchus</taxon>
    </lineage>
</organism>
<dbReference type="EMBL" id="BTSX01000005">
    <property type="protein sequence ID" value="GMT01231.1"/>
    <property type="molecule type" value="Genomic_DNA"/>
</dbReference>
<feature type="non-terminal residue" evidence="1">
    <location>
        <position position="77"/>
    </location>
</feature>
<dbReference type="Proteomes" id="UP001432027">
    <property type="component" value="Unassembled WGS sequence"/>
</dbReference>
<protein>
    <submittedName>
        <fullName evidence="1">Uncharacterized protein</fullName>
    </submittedName>
</protein>
<sequence length="77" mass="9285">PAPLPSSVMTRGFTRAHYFFLRFRNPEHFCLNGYSRVSKPLYRQWSREEEAHSHTIATSFPRTKEEARMRNEYCDWC</sequence>
<feature type="non-terminal residue" evidence="1">
    <location>
        <position position="1"/>
    </location>
</feature>
<name>A0AAV5U300_9BILA</name>
<dbReference type="AlphaFoldDB" id="A0AAV5U300"/>
<comment type="caution">
    <text evidence="1">The sequence shown here is derived from an EMBL/GenBank/DDBJ whole genome shotgun (WGS) entry which is preliminary data.</text>
</comment>